<keyword evidence="1" id="KW-0175">Coiled coil</keyword>
<dbReference type="Proteomes" id="UP000317650">
    <property type="component" value="Chromosome 10"/>
</dbReference>
<dbReference type="AlphaFoldDB" id="A0A4S8IZE4"/>
<dbReference type="EMBL" id="PYDT01000008">
    <property type="protein sequence ID" value="THU54340.1"/>
    <property type="molecule type" value="Genomic_DNA"/>
</dbReference>
<evidence type="ECO:0000313" key="2">
    <source>
        <dbReference type="EMBL" id="THU54340.1"/>
    </source>
</evidence>
<organism evidence="2 3">
    <name type="scientific">Musa balbisiana</name>
    <name type="common">Banana</name>
    <dbReference type="NCBI Taxonomy" id="52838"/>
    <lineage>
        <taxon>Eukaryota</taxon>
        <taxon>Viridiplantae</taxon>
        <taxon>Streptophyta</taxon>
        <taxon>Embryophyta</taxon>
        <taxon>Tracheophyta</taxon>
        <taxon>Spermatophyta</taxon>
        <taxon>Magnoliopsida</taxon>
        <taxon>Liliopsida</taxon>
        <taxon>Zingiberales</taxon>
        <taxon>Musaceae</taxon>
        <taxon>Musa</taxon>
    </lineage>
</organism>
<name>A0A4S8IZE4_MUSBA</name>
<evidence type="ECO:0000313" key="3">
    <source>
        <dbReference type="Proteomes" id="UP000317650"/>
    </source>
</evidence>
<proteinExistence type="predicted"/>
<evidence type="ECO:0000256" key="1">
    <source>
        <dbReference type="SAM" id="Coils"/>
    </source>
</evidence>
<protein>
    <submittedName>
        <fullName evidence="2">Uncharacterized protein</fullName>
    </submittedName>
</protein>
<keyword evidence="3" id="KW-1185">Reference proteome</keyword>
<accession>A0A4S8IZE4</accession>
<comment type="caution">
    <text evidence="2">The sequence shown here is derived from an EMBL/GenBank/DDBJ whole genome shotgun (WGS) entry which is preliminary data.</text>
</comment>
<reference evidence="2 3" key="1">
    <citation type="journal article" date="2019" name="Nat. Plants">
        <title>Genome sequencing of Musa balbisiana reveals subgenome evolution and function divergence in polyploid bananas.</title>
        <authorList>
            <person name="Yao X."/>
        </authorList>
    </citation>
    <scope>NUCLEOTIDE SEQUENCE [LARGE SCALE GENOMIC DNA]</scope>
    <source>
        <strain evidence="3">cv. DH-PKW</strain>
        <tissue evidence="2">Leaves</tissue>
    </source>
</reference>
<gene>
    <name evidence="2" type="ORF">C4D60_Mb10t24070</name>
</gene>
<feature type="coiled-coil region" evidence="1">
    <location>
        <begin position="5"/>
        <end position="32"/>
    </location>
</feature>
<sequence length="107" mass="12422">MEGELLDLSRNLEAARASVKKAEETLTEEIRAAPEKNKNLIEEYKESRGFQLGLQRSGQVTYEYGYRVTVSRFWARYPNLQFEEDPFVCLPEDNSVEMPNEVQHGYS</sequence>